<accession>L1N0D1</accession>
<dbReference type="PATRIC" id="fig|1127699.3.peg.2195"/>
<feature type="domain" description="RNA polymerase sigma factor 70 region 4 type 2" evidence="7">
    <location>
        <begin position="120"/>
        <end position="171"/>
    </location>
</feature>
<dbReference type="Gene3D" id="1.10.10.10">
    <property type="entry name" value="Winged helix-like DNA-binding domain superfamily/Winged helix DNA-binding domain"/>
    <property type="match status" value="1"/>
</dbReference>
<evidence type="ECO:0000313" key="9">
    <source>
        <dbReference type="Proteomes" id="UP000010433"/>
    </source>
</evidence>
<dbReference type="OrthoDB" id="1342792at2"/>
<evidence type="ECO:0000256" key="1">
    <source>
        <dbReference type="ARBA" id="ARBA00010641"/>
    </source>
</evidence>
<feature type="domain" description="RNA polymerase sigma-70 region 2" evidence="6">
    <location>
        <begin position="36"/>
        <end position="90"/>
    </location>
</feature>
<gene>
    <name evidence="8" type="ORF">HMPREF9151_02393</name>
</gene>
<evidence type="ECO:0000256" key="4">
    <source>
        <dbReference type="ARBA" id="ARBA00023163"/>
    </source>
</evidence>
<protein>
    <submittedName>
        <fullName evidence="8">Sigma-70 region 2</fullName>
    </submittedName>
</protein>
<dbReference type="NCBIfam" id="TIGR02937">
    <property type="entry name" value="sigma70-ECF"/>
    <property type="match status" value="1"/>
</dbReference>
<dbReference type="SUPFAM" id="SSF88659">
    <property type="entry name" value="Sigma3 and sigma4 domains of RNA polymerase sigma factors"/>
    <property type="match status" value="1"/>
</dbReference>
<evidence type="ECO:0000256" key="5">
    <source>
        <dbReference type="SAM" id="Phobius"/>
    </source>
</evidence>
<dbReference type="InterPro" id="IPR013249">
    <property type="entry name" value="RNA_pol_sigma70_r4_t2"/>
</dbReference>
<dbReference type="PANTHER" id="PTHR43133:SF46">
    <property type="entry name" value="RNA POLYMERASE SIGMA-70 FACTOR ECF SUBFAMILY"/>
    <property type="match status" value="1"/>
</dbReference>
<dbReference type="GO" id="GO:0006352">
    <property type="term" value="P:DNA-templated transcription initiation"/>
    <property type="evidence" value="ECO:0007669"/>
    <property type="project" value="InterPro"/>
</dbReference>
<dbReference type="EMBL" id="AMEP01000153">
    <property type="protein sequence ID" value="EKX96709.1"/>
    <property type="molecule type" value="Genomic_DNA"/>
</dbReference>
<organism evidence="8 9">
    <name type="scientific">Hoylesella saccharolytica F0055</name>
    <dbReference type="NCBI Taxonomy" id="1127699"/>
    <lineage>
        <taxon>Bacteria</taxon>
        <taxon>Pseudomonadati</taxon>
        <taxon>Bacteroidota</taxon>
        <taxon>Bacteroidia</taxon>
        <taxon>Bacteroidales</taxon>
        <taxon>Prevotellaceae</taxon>
        <taxon>Hoylesella</taxon>
    </lineage>
</organism>
<evidence type="ECO:0000259" key="6">
    <source>
        <dbReference type="Pfam" id="PF04542"/>
    </source>
</evidence>
<keyword evidence="5" id="KW-1133">Transmembrane helix</keyword>
<sequence>MPMIEDKELRIGLKKGSQLCFTHIYGLYAHKAFLLSFKYLRNKELAEDAVQNAFIKLWNIRETIDETRPINHLLFHILRNDLLNTLRKLKHRAIFVEQCFETLPLADENNEEWYNEACQQRFQGAIEQLSPRRKEIFQLKLSGKFSNDEIARKLHLSVNTVKFQYSQSLRQIKAIIGDFILLIIAVDTLSLLSLALF</sequence>
<dbReference type="HOGENOM" id="CLU_047691_4_2_10"/>
<dbReference type="RefSeq" id="WP_009161253.1">
    <property type="nucleotide sequence ID" value="NZ_KB290963.1"/>
</dbReference>
<dbReference type="InterPro" id="IPR007627">
    <property type="entry name" value="RNA_pol_sigma70_r2"/>
</dbReference>
<evidence type="ECO:0000256" key="3">
    <source>
        <dbReference type="ARBA" id="ARBA00023082"/>
    </source>
</evidence>
<comment type="similarity">
    <text evidence="1">Belongs to the sigma-70 factor family. ECF subfamily.</text>
</comment>
<keyword evidence="9" id="KW-1185">Reference proteome</keyword>
<dbReference type="STRING" id="1127699.HMPREF9151_02393"/>
<dbReference type="InterPro" id="IPR013324">
    <property type="entry name" value="RNA_pol_sigma_r3/r4-like"/>
</dbReference>
<dbReference type="GO" id="GO:0016987">
    <property type="term" value="F:sigma factor activity"/>
    <property type="evidence" value="ECO:0007669"/>
    <property type="project" value="UniProtKB-KW"/>
</dbReference>
<dbReference type="Pfam" id="PF04542">
    <property type="entry name" value="Sigma70_r2"/>
    <property type="match status" value="1"/>
</dbReference>
<dbReference type="Proteomes" id="UP000010433">
    <property type="component" value="Unassembled WGS sequence"/>
</dbReference>
<dbReference type="AlphaFoldDB" id="L1N0D1"/>
<keyword evidence="5" id="KW-0472">Membrane</keyword>
<dbReference type="InterPro" id="IPR014284">
    <property type="entry name" value="RNA_pol_sigma-70_dom"/>
</dbReference>
<reference evidence="8 9" key="1">
    <citation type="submission" date="2012-05" db="EMBL/GenBank/DDBJ databases">
        <authorList>
            <person name="Weinstock G."/>
            <person name="Sodergren E."/>
            <person name="Lobos E.A."/>
            <person name="Fulton L."/>
            <person name="Fulton R."/>
            <person name="Courtney L."/>
            <person name="Fronick C."/>
            <person name="O'Laughlin M."/>
            <person name="Godfrey J."/>
            <person name="Wilson R.M."/>
            <person name="Miner T."/>
            <person name="Farmer C."/>
            <person name="Delehaunty K."/>
            <person name="Cordes M."/>
            <person name="Minx P."/>
            <person name="Tomlinson C."/>
            <person name="Chen J."/>
            <person name="Wollam A."/>
            <person name="Pepin K.H."/>
            <person name="Bhonagiri V."/>
            <person name="Zhang X."/>
            <person name="Suruliraj S."/>
            <person name="Warren W."/>
            <person name="Mitreva M."/>
            <person name="Mardis E.R."/>
            <person name="Wilson R.K."/>
        </authorList>
    </citation>
    <scope>NUCLEOTIDE SEQUENCE [LARGE SCALE GENOMIC DNA]</scope>
    <source>
        <strain evidence="8 9">F0055</strain>
    </source>
</reference>
<evidence type="ECO:0000259" key="7">
    <source>
        <dbReference type="Pfam" id="PF08281"/>
    </source>
</evidence>
<dbReference type="Gene3D" id="1.10.1740.10">
    <property type="match status" value="1"/>
</dbReference>
<dbReference type="InterPro" id="IPR039425">
    <property type="entry name" value="RNA_pol_sigma-70-like"/>
</dbReference>
<comment type="caution">
    <text evidence="8">The sequence shown here is derived from an EMBL/GenBank/DDBJ whole genome shotgun (WGS) entry which is preliminary data.</text>
</comment>
<dbReference type="InterPro" id="IPR036388">
    <property type="entry name" value="WH-like_DNA-bd_sf"/>
</dbReference>
<evidence type="ECO:0000313" key="8">
    <source>
        <dbReference type="EMBL" id="EKX96709.1"/>
    </source>
</evidence>
<keyword evidence="5" id="KW-0812">Transmembrane</keyword>
<name>L1N0D1_9BACT</name>
<proteinExistence type="inferred from homology"/>
<keyword evidence="2" id="KW-0805">Transcription regulation</keyword>
<feature type="transmembrane region" description="Helical" evidence="5">
    <location>
        <begin position="175"/>
        <end position="196"/>
    </location>
</feature>
<evidence type="ECO:0000256" key="2">
    <source>
        <dbReference type="ARBA" id="ARBA00023015"/>
    </source>
</evidence>
<dbReference type="PANTHER" id="PTHR43133">
    <property type="entry name" value="RNA POLYMERASE ECF-TYPE SIGMA FACTO"/>
    <property type="match status" value="1"/>
</dbReference>
<keyword evidence="3" id="KW-0731">Sigma factor</keyword>
<dbReference type="Pfam" id="PF08281">
    <property type="entry name" value="Sigma70_r4_2"/>
    <property type="match status" value="1"/>
</dbReference>
<dbReference type="SUPFAM" id="SSF88946">
    <property type="entry name" value="Sigma2 domain of RNA polymerase sigma factors"/>
    <property type="match status" value="1"/>
</dbReference>
<dbReference type="InterPro" id="IPR013325">
    <property type="entry name" value="RNA_pol_sigma_r2"/>
</dbReference>
<dbReference type="GO" id="GO:0003677">
    <property type="term" value="F:DNA binding"/>
    <property type="evidence" value="ECO:0007669"/>
    <property type="project" value="InterPro"/>
</dbReference>
<keyword evidence="4" id="KW-0804">Transcription</keyword>